<evidence type="ECO:0000313" key="2">
    <source>
        <dbReference type="EMBL" id="MDT0441374.1"/>
    </source>
</evidence>
<dbReference type="InterPro" id="IPR000792">
    <property type="entry name" value="Tscrpt_reg_LuxR_C"/>
</dbReference>
<evidence type="ECO:0000313" key="3">
    <source>
        <dbReference type="Proteomes" id="UP001183615"/>
    </source>
</evidence>
<organism evidence="2 3">
    <name type="scientific">Streptomyces johnsoniae</name>
    <dbReference type="NCBI Taxonomy" id="3075532"/>
    <lineage>
        <taxon>Bacteria</taxon>
        <taxon>Bacillati</taxon>
        <taxon>Actinomycetota</taxon>
        <taxon>Actinomycetes</taxon>
        <taxon>Kitasatosporales</taxon>
        <taxon>Streptomycetaceae</taxon>
        <taxon>Streptomyces</taxon>
    </lineage>
</organism>
<dbReference type="InterPro" id="IPR027417">
    <property type="entry name" value="P-loop_NTPase"/>
</dbReference>
<dbReference type="CDD" id="cd06170">
    <property type="entry name" value="LuxR_C_like"/>
    <property type="match status" value="1"/>
</dbReference>
<keyword evidence="3" id="KW-1185">Reference proteome</keyword>
<dbReference type="InterPro" id="IPR011990">
    <property type="entry name" value="TPR-like_helical_dom_sf"/>
</dbReference>
<protein>
    <submittedName>
        <fullName evidence="2">AAA family ATPase</fullName>
    </submittedName>
</protein>
<accession>A0ABU2S0T8</accession>
<dbReference type="Pfam" id="PF00196">
    <property type="entry name" value="GerE"/>
    <property type="match status" value="1"/>
</dbReference>
<dbReference type="SUPFAM" id="SSF46894">
    <property type="entry name" value="C-terminal effector domain of the bipartite response regulators"/>
    <property type="match status" value="1"/>
</dbReference>
<dbReference type="PROSITE" id="PS50043">
    <property type="entry name" value="HTH_LUXR_2"/>
    <property type="match status" value="1"/>
</dbReference>
<reference evidence="3" key="1">
    <citation type="submission" date="2023-07" db="EMBL/GenBank/DDBJ databases">
        <title>30 novel species of actinomycetes from the DSMZ collection.</title>
        <authorList>
            <person name="Nouioui I."/>
        </authorList>
    </citation>
    <scope>NUCLEOTIDE SEQUENCE [LARGE SCALE GENOMIC DNA]</scope>
    <source>
        <strain evidence="3">DSM 41886</strain>
    </source>
</reference>
<dbReference type="RefSeq" id="WP_311615088.1">
    <property type="nucleotide sequence ID" value="NZ_JAVREV010000001.1"/>
</dbReference>
<name>A0ABU2S0T8_9ACTN</name>
<dbReference type="InterPro" id="IPR041664">
    <property type="entry name" value="AAA_16"/>
</dbReference>
<sequence length="958" mass="103028">MLDTRTRHEGIVGRTELLRRLLAARHHSRRTGLTCHVVTGEPKVGKTALLTLVCRHTTSRADPTVHIASSRHANRLLTALVDGLLRLAAGHHRAEVERAAARLRADVRPGDTHARKPAEDGVPGGFPDLVEALTREAPLVIALDDIDQATPAALVLLRRALRDIAHLPVMLIASTRRGEPAVAAAELANLLHGAGTITLRGLNERETGALMAERLRRRPDADIVATCHRITAGNPFMVIAVCDWIRAQDPLTILADELREAVIPAVADAMIGRASRVDPRARAMAEAIAVATVSGKADPALVARVSGCRLKDALETLDLLARMRLVTDDHAVSLRHPLLSTTLRGTMTVMSRNAAHLAAAAFLHRRRDAAPRVARHLAASTVPLDTPWSVTAMITAARSADTTASDRVRYLEQAAQAGAEGTWSRVAPELAAARIALDRREGMRAAAEMLGRTTDMALGRRLLGLVGATLCEGDRPDEERDVLEAVRSAVAGTEWHDWPQDFRAYSRPVSPTSAAVRADEGAGASPARGDVRGHPAALAVSACFSDLLDRAPSTALARAREALDHDLEDLLLQPPALPAALTVLIDGGHQAEAFARRHALVHDLGRLPRWVRVAVELVEAAGHYAAGELFAARFMLTERLSDLPMRGGHGYGRFRTRLVGLLANIHLDLGDPAAAETLLRRDHHEGRPPPEWYDADVPLARARLRVRAGDLAGGAEDLWEIVRHREAVGGSGPGTLHWRNEGVPLLAKTGSPDQAVRVARRQVKFAEGTGSPQERARAARVLGAVSQGPTAVRLLKSAVDQLREEGHDLETARAMAELGTVLARSGRAGEAVANLTRSARLAADRGARELADRVRLQLVALDARTPQDVSLRGILSLTPREREILIDAVSGQPNTAIAGNRHITRRTVELHLSSAYRKLGIAGRGEFGKILGRPGLWEILTDGTATSARRAKHLGGEP</sequence>
<dbReference type="InterPro" id="IPR036388">
    <property type="entry name" value="WH-like_DNA-bd_sf"/>
</dbReference>
<comment type="caution">
    <text evidence="2">The sequence shown here is derived from an EMBL/GenBank/DDBJ whole genome shotgun (WGS) entry which is preliminary data.</text>
</comment>
<dbReference type="SUPFAM" id="SSF52540">
    <property type="entry name" value="P-loop containing nucleoside triphosphate hydrolases"/>
    <property type="match status" value="1"/>
</dbReference>
<feature type="domain" description="HTH luxR-type" evidence="1">
    <location>
        <begin position="870"/>
        <end position="935"/>
    </location>
</feature>
<dbReference type="SMART" id="SM00421">
    <property type="entry name" value="HTH_LUXR"/>
    <property type="match status" value="1"/>
</dbReference>
<dbReference type="Gene3D" id="1.25.40.10">
    <property type="entry name" value="Tetratricopeptide repeat domain"/>
    <property type="match status" value="1"/>
</dbReference>
<dbReference type="Proteomes" id="UP001183615">
    <property type="component" value="Unassembled WGS sequence"/>
</dbReference>
<dbReference type="Gene3D" id="1.10.10.10">
    <property type="entry name" value="Winged helix-like DNA-binding domain superfamily/Winged helix DNA-binding domain"/>
    <property type="match status" value="1"/>
</dbReference>
<gene>
    <name evidence="2" type="ORF">RM779_01995</name>
</gene>
<dbReference type="PRINTS" id="PR00038">
    <property type="entry name" value="HTHLUXR"/>
</dbReference>
<evidence type="ECO:0000259" key="1">
    <source>
        <dbReference type="PROSITE" id="PS50043"/>
    </source>
</evidence>
<dbReference type="EMBL" id="JAVREV010000001">
    <property type="protein sequence ID" value="MDT0441374.1"/>
    <property type="molecule type" value="Genomic_DNA"/>
</dbReference>
<dbReference type="InterPro" id="IPR016032">
    <property type="entry name" value="Sig_transdc_resp-reg_C-effctor"/>
</dbReference>
<proteinExistence type="predicted"/>
<dbReference type="Pfam" id="PF13191">
    <property type="entry name" value="AAA_16"/>
    <property type="match status" value="1"/>
</dbReference>